<dbReference type="Proteomes" id="UP000254866">
    <property type="component" value="Unassembled WGS sequence"/>
</dbReference>
<protein>
    <submittedName>
        <fullName evidence="2">Uncharacterized protein</fullName>
    </submittedName>
</protein>
<gene>
    <name evidence="2" type="ORF">BP5553_07665</name>
</gene>
<organism evidence="2 3">
    <name type="scientific">Venustampulla echinocandica</name>
    <dbReference type="NCBI Taxonomy" id="2656787"/>
    <lineage>
        <taxon>Eukaryota</taxon>
        <taxon>Fungi</taxon>
        <taxon>Dikarya</taxon>
        <taxon>Ascomycota</taxon>
        <taxon>Pezizomycotina</taxon>
        <taxon>Leotiomycetes</taxon>
        <taxon>Helotiales</taxon>
        <taxon>Pleuroascaceae</taxon>
        <taxon>Venustampulla</taxon>
    </lineage>
</organism>
<dbReference type="AlphaFoldDB" id="A0A370TH59"/>
<feature type="region of interest" description="Disordered" evidence="1">
    <location>
        <begin position="217"/>
        <end position="244"/>
    </location>
</feature>
<comment type="caution">
    <text evidence="2">The sequence shown here is derived from an EMBL/GenBank/DDBJ whole genome shotgun (WGS) entry which is preliminary data.</text>
</comment>
<feature type="compositionally biased region" description="Basic and acidic residues" evidence="1">
    <location>
        <begin position="220"/>
        <end position="229"/>
    </location>
</feature>
<accession>A0A370TH59</accession>
<feature type="region of interest" description="Disordered" evidence="1">
    <location>
        <begin position="356"/>
        <end position="504"/>
    </location>
</feature>
<evidence type="ECO:0000256" key="1">
    <source>
        <dbReference type="SAM" id="MobiDB-lite"/>
    </source>
</evidence>
<sequence length="504" mass="55565">MRYQNWDVLLFPTGSKIPLQEFRTDCHVIQDPKPHSSQVNPHLVPIVTCFIPGLPADTAFYVSVHSWERPQISRYLRNITHASDIVRFEARAFIDGTLVGSQLFAQNVSWPTIIDLSMDVDKNGEFLKLKFPTFHKELLSQSYWNAGDDLGRMKVIIAEGFYRDNMIHPFERVKNLVCFSFQHAPLDVLEASSIAWPNTAMWRQVSLLGPYWAQNPSSRRTNDGVESHTHSPHHKSHSSHPFDPFIDAGRPQSLRWRQSSAADVSMPDYSNSNTRTNSSRHVTDPMSISGMSDHRLEALPFPGAYDTICEALMPSAPVNTPQNEGTPVKPLPGMAMVAIPSAQKIVPEAESAVISASKHANPTAGPDSSPLIAVRSSDTGGIKSRKENMQESPRGTKADLHASEGVSRKLSLPVLSEKVSETPRGSEVDLTGSEGRVRKASQSYRASTSGGKKRQRVVSSAASKVTDDEDEPRSSPSLRKVSGLSLKQGTKNGERQVLTGIENI</sequence>
<dbReference type="OrthoDB" id="5417628at2759"/>
<feature type="compositionally biased region" description="Polar residues" evidence="1">
    <location>
        <begin position="440"/>
        <end position="450"/>
    </location>
</feature>
<dbReference type="RefSeq" id="XP_031867519.1">
    <property type="nucleotide sequence ID" value="XM_032016288.1"/>
</dbReference>
<keyword evidence="3" id="KW-1185">Reference proteome</keyword>
<evidence type="ECO:0000313" key="3">
    <source>
        <dbReference type="Proteomes" id="UP000254866"/>
    </source>
</evidence>
<dbReference type="STRING" id="2656787.A0A370TH59"/>
<proteinExistence type="predicted"/>
<reference evidence="2 3" key="1">
    <citation type="journal article" date="2018" name="IMA Fungus">
        <title>IMA Genome-F 9: Draft genome sequence of Annulohypoxylon stygium, Aspergillus mulundensis, Berkeleyomyces basicola (syn. Thielaviopsis basicola), Ceratocystis smalleyi, two Cercospora beticola strains, Coleophoma cylindrospora, Fusarium fracticaudum, Phialophora cf. hyalina, and Morchella septimelata.</title>
        <authorList>
            <person name="Wingfield B.D."/>
            <person name="Bills G.F."/>
            <person name="Dong Y."/>
            <person name="Huang W."/>
            <person name="Nel W.J."/>
            <person name="Swalarsk-Parry B.S."/>
            <person name="Vaghefi N."/>
            <person name="Wilken P.M."/>
            <person name="An Z."/>
            <person name="de Beer Z.W."/>
            <person name="De Vos L."/>
            <person name="Chen L."/>
            <person name="Duong T.A."/>
            <person name="Gao Y."/>
            <person name="Hammerbacher A."/>
            <person name="Kikkert J.R."/>
            <person name="Li Y."/>
            <person name="Li H."/>
            <person name="Li K."/>
            <person name="Li Q."/>
            <person name="Liu X."/>
            <person name="Ma X."/>
            <person name="Naidoo K."/>
            <person name="Pethybridge S.J."/>
            <person name="Sun J."/>
            <person name="Steenkamp E.T."/>
            <person name="van der Nest M.A."/>
            <person name="van Wyk S."/>
            <person name="Wingfield M.J."/>
            <person name="Xiong C."/>
            <person name="Yue Q."/>
            <person name="Zhang X."/>
        </authorList>
    </citation>
    <scope>NUCLEOTIDE SEQUENCE [LARGE SCALE GENOMIC DNA]</scope>
    <source>
        <strain evidence="2 3">BP 5553</strain>
    </source>
</reference>
<dbReference type="GeneID" id="43600514"/>
<feature type="compositionally biased region" description="Basic and acidic residues" evidence="1">
    <location>
        <begin position="384"/>
        <end position="402"/>
    </location>
</feature>
<feature type="compositionally biased region" description="Basic and acidic residues" evidence="1">
    <location>
        <begin position="418"/>
        <end position="427"/>
    </location>
</feature>
<dbReference type="EMBL" id="NPIC01000007">
    <property type="protein sequence ID" value="RDL34537.1"/>
    <property type="molecule type" value="Genomic_DNA"/>
</dbReference>
<feature type="compositionally biased region" description="Low complexity" evidence="1">
    <location>
        <begin position="270"/>
        <end position="280"/>
    </location>
</feature>
<evidence type="ECO:0000313" key="2">
    <source>
        <dbReference type="EMBL" id="RDL34537.1"/>
    </source>
</evidence>
<name>A0A370TH59_9HELO</name>
<feature type="region of interest" description="Disordered" evidence="1">
    <location>
        <begin position="256"/>
        <end position="284"/>
    </location>
</feature>